<proteinExistence type="predicted"/>
<dbReference type="AlphaFoldDB" id="A0A160VF10"/>
<sequence>MIRRFSPTARSLVRSATCFASPCGLIQNISAANSGSLLLIVTAFVFTKELSSGSSIAVIGDVIS</sequence>
<reference evidence="1" key="1">
    <citation type="submission" date="2015-10" db="EMBL/GenBank/DDBJ databases">
        <authorList>
            <person name="Gilbert D.G."/>
        </authorList>
    </citation>
    <scope>NUCLEOTIDE SEQUENCE</scope>
</reference>
<name>A0A160VF10_9ZZZZ</name>
<accession>A0A160VF10</accession>
<organism evidence="1">
    <name type="scientific">hydrothermal vent metagenome</name>
    <dbReference type="NCBI Taxonomy" id="652676"/>
    <lineage>
        <taxon>unclassified sequences</taxon>
        <taxon>metagenomes</taxon>
        <taxon>ecological metagenomes</taxon>
    </lineage>
</organism>
<gene>
    <name evidence="1" type="ORF">MGWOODY_Mmi1876</name>
</gene>
<evidence type="ECO:0000313" key="1">
    <source>
        <dbReference type="EMBL" id="CUV09176.1"/>
    </source>
</evidence>
<protein>
    <submittedName>
        <fullName evidence="1">Uncharacterized protein</fullName>
    </submittedName>
</protein>
<dbReference type="EMBL" id="FAXC01000192">
    <property type="protein sequence ID" value="CUV09176.1"/>
    <property type="molecule type" value="Genomic_DNA"/>
</dbReference>